<keyword evidence="5" id="KW-1185">Reference proteome</keyword>
<evidence type="ECO:0000313" key="4">
    <source>
        <dbReference type="EMBL" id="PVG80603.1"/>
    </source>
</evidence>
<protein>
    <recommendedName>
        <fullName evidence="3">Membrane insertase YidC/Oxa/ALB C-terminal domain-containing protein</fullName>
    </recommendedName>
</protein>
<comment type="subcellular location">
    <subcellularLocation>
        <location evidence="1">Membrane</location>
        <topology evidence="1">Multi-pass membrane protein</topology>
    </subcellularLocation>
</comment>
<dbReference type="EMBL" id="QDGZ01000019">
    <property type="protein sequence ID" value="PVG80603.1"/>
    <property type="molecule type" value="Genomic_DNA"/>
</dbReference>
<keyword evidence="2" id="KW-0472">Membrane</keyword>
<organism evidence="4 5">
    <name type="scientific">Nocardioides gansuensis</name>
    <dbReference type="NCBI Taxonomy" id="2138300"/>
    <lineage>
        <taxon>Bacteria</taxon>
        <taxon>Bacillati</taxon>
        <taxon>Actinomycetota</taxon>
        <taxon>Actinomycetes</taxon>
        <taxon>Propionibacteriales</taxon>
        <taxon>Nocardioidaceae</taxon>
        <taxon>Nocardioides</taxon>
    </lineage>
</organism>
<feature type="transmembrane region" description="Helical" evidence="2">
    <location>
        <begin position="33"/>
        <end position="53"/>
    </location>
</feature>
<keyword evidence="2" id="KW-1133">Transmembrane helix</keyword>
<dbReference type="InterPro" id="IPR028055">
    <property type="entry name" value="YidC/Oxa/ALB_C"/>
</dbReference>
<feature type="domain" description="Membrane insertase YidC/Oxa/ALB C-terminal" evidence="3">
    <location>
        <begin position="1"/>
        <end position="139"/>
    </location>
</feature>
<dbReference type="Proteomes" id="UP000246018">
    <property type="component" value="Unassembled WGS sequence"/>
</dbReference>
<dbReference type="GO" id="GO:0016020">
    <property type="term" value="C:membrane"/>
    <property type="evidence" value="ECO:0007669"/>
    <property type="project" value="UniProtKB-SubCell"/>
</dbReference>
<evidence type="ECO:0000259" key="3">
    <source>
        <dbReference type="Pfam" id="PF02096"/>
    </source>
</evidence>
<dbReference type="RefSeq" id="WP_342748983.1">
    <property type="nucleotide sequence ID" value="NZ_QDGZ01000019.1"/>
</dbReference>
<feature type="transmembrane region" description="Helical" evidence="2">
    <location>
        <begin position="101"/>
        <end position="125"/>
    </location>
</feature>
<evidence type="ECO:0000256" key="1">
    <source>
        <dbReference type="RuleBase" id="RU003945"/>
    </source>
</evidence>
<dbReference type="AlphaFoldDB" id="A0A2T8F4G3"/>
<evidence type="ECO:0000313" key="5">
    <source>
        <dbReference type="Proteomes" id="UP000246018"/>
    </source>
</evidence>
<comment type="similarity">
    <text evidence="1">Belongs to the OXA1/ALB3/YidC family.</text>
</comment>
<name>A0A2T8F4G3_9ACTN</name>
<dbReference type="Pfam" id="PF02096">
    <property type="entry name" value="60KD_IMP"/>
    <property type="match status" value="1"/>
</dbReference>
<proteinExistence type="inferred from homology"/>
<sequence>MPLLLQLPIWLALYRLLADTAAGAPVGAMSTELVASLGAATLLGVPLAARGYVGAGWTHLAVVAGIACVTAAVTYFTQKHLVTPNLVTADLPEMVARTQQLMPLLSALGLVVAGGVVPLAMLVYWTCNALWTCGQSAVICRWFPTPGSPAAKSATMRP</sequence>
<evidence type="ECO:0000256" key="2">
    <source>
        <dbReference type="SAM" id="Phobius"/>
    </source>
</evidence>
<accession>A0A2T8F4G3</accession>
<comment type="caution">
    <text evidence="4">The sequence shown here is derived from an EMBL/GenBank/DDBJ whole genome shotgun (WGS) entry which is preliminary data.</text>
</comment>
<keyword evidence="1 2" id="KW-0812">Transmembrane</keyword>
<feature type="transmembrane region" description="Helical" evidence="2">
    <location>
        <begin position="60"/>
        <end position="77"/>
    </location>
</feature>
<gene>
    <name evidence="4" type="ORF">DDE18_22350</name>
</gene>
<reference evidence="4 5" key="1">
    <citation type="submission" date="2018-04" db="EMBL/GenBank/DDBJ databases">
        <title>Genome of Nocardioides gansuensis WSJ-1.</title>
        <authorList>
            <person name="Wu S."/>
            <person name="Wang G."/>
        </authorList>
    </citation>
    <scope>NUCLEOTIDE SEQUENCE [LARGE SCALE GENOMIC DNA]</scope>
    <source>
        <strain evidence="4 5">WSJ-1</strain>
    </source>
</reference>